<sequence length="561" mass="60928">MKKQFLPLSPAFCQYFGSVVKYRNLLQHVHALMRNGVFPSLTTARQMRLKASLQRLYARVAAFNPSLAVKMAGATACLALVAGQAKAQMPRFEKWADGQSPIAFTQLTGLYNDPDNYYRILDGVLVDMDGDGDLDAALVATNQYGTSIVYFENVNGTFRENDEKNPFVGVDNDGLTSLDIRDFDGDGQLDLVTTNKKSGCFMSHYEWDADAQKYVDDGSWSQSTAFVDYTYLAAKFMDVNSDGLDDLVTYSIYYNSAIHTATLYQADDHSFGEPVANVPIGDVLSGFSPNSQLAVADMDADGDEDLFLFFPGFEDKDLDVEDVIYVRNDGNGVFTRLTDAADLPLPALEGLSKLSSTLLADLNGDGAIDIFQPGDLYSALGTNQSAWKNLKASQTITFNVPEGKTTASEPFALQAVSSADLAVTYTSSNEAVATITGNTVTIVGVGETVITASQVGNKQFAAAEPVLQTLAVAKATGIKTLNSGDINIYHDPATGLVTVEMLSINDNPMQYNVYQLSGRKVLSGKIVNDTWQINMGNQAKGTYCIELLSETDRYVFKVLVQ</sequence>
<dbReference type="SUPFAM" id="SSF49373">
    <property type="entry name" value="Invasin/intimin cell-adhesion fragments"/>
    <property type="match status" value="1"/>
</dbReference>
<comment type="caution">
    <text evidence="2">The sequence shown here is derived from an EMBL/GenBank/DDBJ whole genome shotgun (WGS) entry which is preliminary data.</text>
</comment>
<dbReference type="SUPFAM" id="SSF69318">
    <property type="entry name" value="Integrin alpha N-terminal domain"/>
    <property type="match status" value="1"/>
</dbReference>
<accession>A0A2W7NY97</accession>
<name>A0A2W7NY97_9BACT</name>
<dbReference type="Pfam" id="PF13517">
    <property type="entry name" value="FG-GAP_3"/>
    <property type="match status" value="1"/>
</dbReference>
<dbReference type="InterPro" id="IPR028994">
    <property type="entry name" value="Integrin_alpha_N"/>
</dbReference>
<dbReference type="OrthoDB" id="1391917at2"/>
<gene>
    <name evidence="2" type="ORF">LX69_02037</name>
</gene>
<protein>
    <submittedName>
        <fullName evidence="2">Putative secreted protein (Por secretion system target)</fullName>
    </submittedName>
</protein>
<evidence type="ECO:0000313" key="2">
    <source>
        <dbReference type="EMBL" id="PZX16162.1"/>
    </source>
</evidence>
<reference evidence="2 3" key="1">
    <citation type="submission" date="2018-06" db="EMBL/GenBank/DDBJ databases">
        <title>Genomic Encyclopedia of Archaeal and Bacterial Type Strains, Phase II (KMG-II): from individual species to whole genera.</title>
        <authorList>
            <person name="Goeker M."/>
        </authorList>
    </citation>
    <scope>NUCLEOTIDE SEQUENCE [LARGE SCALE GENOMIC DNA]</scope>
    <source>
        <strain evidence="2 3">DSM 6779</strain>
    </source>
</reference>
<keyword evidence="3" id="KW-1185">Reference proteome</keyword>
<evidence type="ECO:0000313" key="3">
    <source>
        <dbReference type="Proteomes" id="UP000249239"/>
    </source>
</evidence>
<proteinExistence type="predicted"/>
<dbReference type="InterPro" id="IPR008964">
    <property type="entry name" value="Invasin/intimin_cell_adhesion"/>
</dbReference>
<dbReference type="Proteomes" id="UP000249239">
    <property type="component" value="Unassembled WGS sequence"/>
</dbReference>
<dbReference type="EMBL" id="QKZK01000014">
    <property type="protein sequence ID" value="PZX16162.1"/>
    <property type="molecule type" value="Genomic_DNA"/>
</dbReference>
<dbReference type="RefSeq" id="WP_111445891.1">
    <property type="nucleotide sequence ID" value="NZ_QKZK01000014.1"/>
</dbReference>
<keyword evidence="1" id="KW-0732">Signal</keyword>
<dbReference type="AlphaFoldDB" id="A0A2W7NY97"/>
<dbReference type="PANTHER" id="PTHR46580">
    <property type="entry name" value="SENSOR KINASE-RELATED"/>
    <property type="match status" value="1"/>
</dbReference>
<evidence type="ECO:0000256" key="1">
    <source>
        <dbReference type="ARBA" id="ARBA00022729"/>
    </source>
</evidence>
<dbReference type="PANTHER" id="PTHR46580:SF4">
    <property type="entry name" value="ATP_GTP-BINDING PROTEIN"/>
    <property type="match status" value="1"/>
</dbReference>
<organism evidence="2 3">
    <name type="scientific">Breznakibacter xylanolyticus</name>
    <dbReference type="NCBI Taxonomy" id="990"/>
    <lineage>
        <taxon>Bacteria</taxon>
        <taxon>Pseudomonadati</taxon>
        <taxon>Bacteroidota</taxon>
        <taxon>Bacteroidia</taxon>
        <taxon>Marinilabiliales</taxon>
        <taxon>Marinilabiliaceae</taxon>
        <taxon>Breznakibacter</taxon>
    </lineage>
</organism>
<dbReference type="InterPro" id="IPR013517">
    <property type="entry name" value="FG-GAP"/>
</dbReference>
<dbReference type="Gene3D" id="2.60.40.1080">
    <property type="match status" value="1"/>
</dbReference>